<evidence type="ECO:0000256" key="4">
    <source>
        <dbReference type="ARBA" id="ARBA00023136"/>
    </source>
</evidence>
<evidence type="ECO:0000313" key="7">
    <source>
        <dbReference type="Proteomes" id="UP000322499"/>
    </source>
</evidence>
<proteinExistence type="predicted"/>
<feature type="transmembrane region" description="Helical" evidence="5">
    <location>
        <begin position="74"/>
        <end position="95"/>
    </location>
</feature>
<protein>
    <submittedName>
        <fullName evidence="6">DoxX-like protein</fullName>
    </submittedName>
</protein>
<keyword evidence="7" id="KW-1185">Reference proteome</keyword>
<evidence type="ECO:0000256" key="1">
    <source>
        <dbReference type="ARBA" id="ARBA00004141"/>
    </source>
</evidence>
<feature type="transmembrane region" description="Helical" evidence="5">
    <location>
        <begin position="102"/>
        <end position="121"/>
    </location>
</feature>
<dbReference type="EMBL" id="VNHW01000008">
    <property type="protein sequence ID" value="TYP86738.1"/>
    <property type="molecule type" value="Genomic_DNA"/>
</dbReference>
<evidence type="ECO:0000256" key="5">
    <source>
        <dbReference type="SAM" id="Phobius"/>
    </source>
</evidence>
<comment type="subcellular location">
    <subcellularLocation>
        <location evidence="1">Membrane</location>
        <topology evidence="1">Multi-pass membrane protein</topology>
    </subcellularLocation>
</comment>
<keyword evidence="4 5" id="KW-0472">Membrane</keyword>
<feature type="transmembrane region" description="Helical" evidence="5">
    <location>
        <begin position="6"/>
        <end position="25"/>
    </location>
</feature>
<sequence>MNLALWIVTGLLAAVYFFGGGGKVVMPKKKLAAATASAQWVDDFSARSVTVIGALEVLGALGLVLPALFDVATFLVPIAAIGLLLIMIGAVITRLRRQEHKLMGVDLTYVLLLIFVIWGRLGTESFSG</sequence>
<dbReference type="AlphaFoldDB" id="A0A5S5CUR6"/>
<keyword evidence="3 5" id="KW-1133">Transmembrane helix</keyword>
<reference evidence="6 7" key="1">
    <citation type="submission" date="2019-07" db="EMBL/GenBank/DDBJ databases">
        <title>Genomic Encyclopedia of Archaeal and Bacterial Type Strains, Phase II (KMG-II): from individual species to whole genera.</title>
        <authorList>
            <person name="Goeker M."/>
        </authorList>
    </citation>
    <scope>NUCLEOTIDE SEQUENCE [LARGE SCALE GENOMIC DNA]</scope>
    <source>
        <strain evidence="6 7">DSM 46842</strain>
    </source>
</reference>
<dbReference type="GO" id="GO:0016020">
    <property type="term" value="C:membrane"/>
    <property type="evidence" value="ECO:0007669"/>
    <property type="project" value="UniProtKB-SubCell"/>
</dbReference>
<organism evidence="6 7">
    <name type="scientific">Blastococcus xanthinilyticus</name>
    <dbReference type="NCBI Taxonomy" id="1564164"/>
    <lineage>
        <taxon>Bacteria</taxon>
        <taxon>Bacillati</taxon>
        <taxon>Actinomycetota</taxon>
        <taxon>Actinomycetes</taxon>
        <taxon>Geodermatophilales</taxon>
        <taxon>Geodermatophilaceae</taxon>
        <taxon>Blastococcus</taxon>
    </lineage>
</organism>
<feature type="transmembrane region" description="Helical" evidence="5">
    <location>
        <begin position="46"/>
        <end position="68"/>
    </location>
</feature>
<dbReference type="Pfam" id="PF13564">
    <property type="entry name" value="DoxX_2"/>
    <property type="match status" value="1"/>
</dbReference>
<dbReference type="InterPro" id="IPR032808">
    <property type="entry name" value="DoxX"/>
</dbReference>
<evidence type="ECO:0000256" key="3">
    <source>
        <dbReference type="ARBA" id="ARBA00022989"/>
    </source>
</evidence>
<dbReference type="RefSeq" id="WP_166533575.1">
    <property type="nucleotide sequence ID" value="NZ_VNHW01000008.1"/>
</dbReference>
<name>A0A5S5CUR6_9ACTN</name>
<accession>A0A5S5CUR6</accession>
<gene>
    <name evidence="6" type="ORF">BD833_10823</name>
</gene>
<dbReference type="Proteomes" id="UP000322499">
    <property type="component" value="Unassembled WGS sequence"/>
</dbReference>
<evidence type="ECO:0000256" key="2">
    <source>
        <dbReference type="ARBA" id="ARBA00022692"/>
    </source>
</evidence>
<comment type="caution">
    <text evidence="6">The sequence shown here is derived from an EMBL/GenBank/DDBJ whole genome shotgun (WGS) entry which is preliminary data.</text>
</comment>
<evidence type="ECO:0000313" key="6">
    <source>
        <dbReference type="EMBL" id="TYP86738.1"/>
    </source>
</evidence>
<keyword evidence="2 5" id="KW-0812">Transmembrane</keyword>